<evidence type="ECO:0000313" key="2">
    <source>
        <dbReference type="Proteomes" id="UP001244443"/>
    </source>
</evidence>
<dbReference type="Proteomes" id="UP001244443">
    <property type="component" value="Chromosome"/>
</dbReference>
<keyword evidence="2" id="KW-1185">Reference proteome</keyword>
<name>A0AA49JAU3_9BACT</name>
<dbReference type="RefSeq" id="WP_308356570.1">
    <property type="nucleotide sequence ID" value="NZ_CP129970.2"/>
</dbReference>
<dbReference type="EMBL" id="CP129970">
    <property type="protein sequence ID" value="WKK84558.2"/>
    <property type="molecule type" value="Genomic_DNA"/>
</dbReference>
<proteinExistence type="predicted"/>
<protein>
    <submittedName>
        <fullName evidence="1">Uncharacterized protein</fullName>
    </submittedName>
</protein>
<dbReference type="AlphaFoldDB" id="A0AA49JAU3"/>
<reference evidence="1" key="1">
    <citation type="submission" date="2023-08" db="EMBL/GenBank/DDBJ databases">
        <title>Comparative genomics and taxonomic characterization of three novel marine species of genus Marivirga.</title>
        <authorList>
            <person name="Muhammad N."/>
            <person name="Kim S.-G."/>
        </authorList>
    </citation>
    <scope>NUCLEOTIDE SEQUENCE [LARGE SCALE GENOMIC DNA]</scope>
    <source>
        <strain evidence="1">ABR2-2</strain>
    </source>
</reference>
<accession>A0AA49JAU3</accession>
<evidence type="ECO:0000313" key="1">
    <source>
        <dbReference type="EMBL" id="WKK84558.2"/>
    </source>
</evidence>
<organism evidence="1 2">
    <name type="scientific">Marivirga arenosa</name>
    <dbReference type="NCBI Taxonomy" id="3059076"/>
    <lineage>
        <taxon>Bacteria</taxon>
        <taxon>Pseudomonadati</taxon>
        <taxon>Bacteroidota</taxon>
        <taxon>Cytophagia</taxon>
        <taxon>Cytophagales</taxon>
        <taxon>Marivirgaceae</taxon>
        <taxon>Marivirga</taxon>
    </lineage>
</organism>
<sequence>MYTSSNGDIAGSKSVPAKNPAICVMKAENASANVIWDTDYHIWIQSSD</sequence>
<gene>
    <name evidence="1" type="ORF">QYS48_20765</name>
</gene>